<comment type="caution">
    <text evidence="2">The sequence shown here is derived from an EMBL/GenBank/DDBJ whole genome shotgun (WGS) entry which is preliminary data.</text>
</comment>
<dbReference type="Proteomes" id="UP000289758">
    <property type="component" value="Unassembled WGS sequence"/>
</dbReference>
<organism evidence="2 3">
    <name type="scientific">Halarcobacter ebronensis</name>
    <dbReference type="NCBI Taxonomy" id="1462615"/>
    <lineage>
        <taxon>Bacteria</taxon>
        <taxon>Pseudomonadati</taxon>
        <taxon>Campylobacterota</taxon>
        <taxon>Epsilonproteobacteria</taxon>
        <taxon>Campylobacterales</taxon>
        <taxon>Arcobacteraceae</taxon>
        <taxon>Halarcobacter</taxon>
    </lineage>
</organism>
<feature type="transmembrane region" description="Helical" evidence="1">
    <location>
        <begin position="72"/>
        <end position="89"/>
    </location>
</feature>
<feature type="transmembrane region" description="Helical" evidence="1">
    <location>
        <begin position="116"/>
        <end position="133"/>
    </location>
</feature>
<evidence type="ECO:0000256" key="1">
    <source>
        <dbReference type="SAM" id="Phobius"/>
    </source>
</evidence>
<keyword evidence="1" id="KW-0472">Membrane</keyword>
<dbReference type="EMBL" id="PDKK01000004">
    <property type="protein sequence ID" value="RXK06277.1"/>
    <property type="molecule type" value="Genomic_DNA"/>
</dbReference>
<keyword evidence="1" id="KW-1133">Transmembrane helix</keyword>
<proteinExistence type="predicted"/>
<feature type="transmembrane region" description="Helical" evidence="1">
    <location>
        <begin position="12"/>
        <end position="32"/>
    </location>
</feature>
<gene>
    <name evidence="2" type="ORF">CRV07_06140</name>
</gene>
<feature type="transmembrane region" description="Helical" evidence="1">
    <location>
        <begin position="44"/>
        <end position="66"/>
    </location>
</feature>
<keyword evidence="3" id="KW-1185">Reference proteome</keyword>
<dbReference type="AlphaFoldDB" id="A0A4Q1AP62"/>
<accession>A0A4Q1AP62</accession>
<dbReference type="OrthoDB" id="5348063at2"/>
<sequence length="134" mass="15495">MEIMGDAVITHVYTIYLFFAIILFNLFSVTTIDSHIKLAKRLKFMTPIYHLCNAVVIYTGAIVAAYSTTLSIKVALMIPTSIFLMVLEIKRYKKMRVIKSNEVNLQLEFREFAKKIYIIEIFTLIIVFAISKVF</sequence>
<keyword evidence="1" id="KW-0812">Transmembrane</keyword>
<dbReference type="RefSeq" id="WP_129086878.1">
    <property type="nucleotide sequence ID" value="NZ_CP053836.1"/>
</dbReference>
<evidence type="ECO:0000313" key="3">
    <source>
        <dbReference type="Proteomes" id="UP000289758"/>
    </source>
</evidence>
<protein>
    <submittedName>
        <fullName evidence="2">Uncharacterized protein</fullName>
    </submittedName>
</protein>
<name>A0A4Q1AP62_9BACT</name>
<reference evidence="2 3" key="1">
    <citation type="submission" date="2017-10" db="EMBL/GenBank/DDBJ databases">
        <title>Genomics of the genus Arcobacter.</title>
        <authorList>
            <person name="Perez-Cataluna A."/>
            <person name="Figueras M.J."/>
        </authorList>
    </citation>
    <scope>NUCLEOTIDE SEQUENCE [LARGE SCALE GENOMIC DNA]</scope>
    <source>
        <strain evidence="2 3">CECT 8441</strain>
    </source>
</reference>
<evidence type="ECO:0000313" key="2">
    <source>
        <dbReference type="EMBL" id="RXK06277.1"/>
    </source>
</evidence>